<sequence length="226" mass="26150">MFKFRLINLSFFFILCSAASLRAQESMIPDVKQDFLQKLIDTAKKNYPEMKIRSTQIGIARTTYHQAQISWFDMITPSYIYNPQNTVNVVNPNIFFGFSLAVTVNIGQLLAKPYQIKNARQAVDVAYYQQQEYILTLTTNVKRLYYNYVEALAELRVRVRAEQDAGTNVKQMKTKFEKAEASLKDYNDALVIMYTQTSYKIQGERSVLTAKVDLEEFIGKKLEDIN</sequence>
<feature type="chain" id="PRO_5015444596" evidence="1">
    <location>
        <begin position="24"/>
        <end position="226"/>
    </location>
</feature>
<dbReference type="AlphaFoldDB" id="A0A2T5JES8"/>
<protein>
    <submittedName>
        <fullName evidence="2">Outer membrane efflux protein</fullName>
    </submittedName>
</protein>
<accession>A0A2T5JES8</accession>
<evidence type="ECO:0000313" key="2">
    <source>
        <dbReference type="EMBL" id="PTR00933.1"/>
    </source>
</evidence>
<evidence type="ECO:0000256" key="1">
    <source>
        <dbReference type="SAM" id="SignalP"/>
    </source>
</evidence>
<proteinExistence type="predicted"/>
<keyword evidence="1" id="KW-0732">Signal</keyword>
<dbReference type="Gene3D" id="1.20.1600.10">
    <property type="entry name" value="Outer membrane efflux proteins (OEP)"/>
    <property type="match status" value="1"/>
</dbReference>
<dbReference type="EMBL" id="QAOQ01000001">
    <property type="protein sequence ID" value="PTR00933.1"/>
    <property type="molecule type" value="Genomic_DNA"/>
</dbReference>
<dbReference type="OrthoDB" id="793488at2"/>
<feature type="signal peptide" evidence="1">
    <location>
        <begin position="1"/>
        <end position="23"/>
    </location>
</feature>
<gene>
    <name evidence="2" type="ORF">C8P68_101163</name>
</gene>
<comment type="caution">
    <text evidence="2">The sequence shown here is derived from an EMBL/GenBank/DDBJ whole genome shotgun (WGS) entry which is preliminary data.</text>
</comment>
<organism evidence="2 3">
    <name type="scientific">Mucilaginibacter yixingensis</name>
    <dbReference type="NCBI Taxonomy" id="1295612"/>
    <lineage>
        <taxon>Bacteria</taxon>
        <taxon>Pseudomonadati</taxon>
        <taxon>Bacteroidota</taxon>
        <taxon>Sphingobacteriia</taxon>
        <taxon>Sphingobacteriales</taxon>
        <taxon>Sphingobacteriaceae</taxon>
        <taxon>Mucilaginibacter</taxon>
    </lineage>
</organism>
<dbReference type="SUPFAM" id="SSF56954">
    <property type="entry name" value="Outer membrane efflux proteins (OEP)"/>
    <property type="match status" value="1"/>
</dbReference>
<dbReference type="GO" id="GO:0015562">
    <property type="term" value="F:efflux transmembrane transporter activity"/>
    <property type="evidence" value="ECO:0007669"/>
    <property type="project" value="InterPro"/>
</dbReference>
<name>A0A2T5JES8_9SPHI</name>
<dbReference type="Proteomes" id="UP000244168">
    <property type="component" value="Unassembled WGS sequence"/>
</dbReference>
<keyword evidence="3" id="KW-1185">Reference proteome</keyword>
<evidence type="ECO:0000313" key="3">
    <source>
        <dbReference type="Proteomes" id="UP000244168"/>
    </source>
</evidence>
<reference evidence="2 3" key="1">
    <citation type="submission" date="2018-04" db="EMBL/GenBank/DDBJ databases">
        <title>Genomic Encyclopedia of Archaeal and Bacterial Type Strains, Phase II (KMG-II): from individual species to whole genera.</title>
        <authorList>
            <person name="Goeker M."/>
        </authorList>
    </citation>
    <scope>NUCLEOTIDE SEQUENCE [LARGE SCALE GENOMIC DNA]</scope>
    <source>
        <strain evidence="2 3">DSM 26809</strain>
    </source>
</reference>